<proteinExistence type="predicted"/>
<dbReference type="Proteomes" id="UP000230233">
    <property type="component" value="Chromosome I"/>
</dbReference>
<dbReference type="EMBL" id="PDUG01000001">
    <property type="protein sequence ID" value="PIC50064.1"/>
    <property type="molecule type" value="Genomic_DNA"/>
</dbReference>
<accession>A0A2G5VE69</accession>
<dbReference type="OrthoDB" id="5857990at2759"/>
<name>A0A2G5VE69_9PELO</name>
<dbReference type="STRING" id="1611254.A0A2G5VE69"/>
<evidence type="ECO:0000313" key="3">
    <source>
        <dbReference type="Proteomes" id="UP000230233"/>
    </source>
</evidence>
<dbReference type="InterPro" id="IPR043573">
    <property type="entry name" value="Fig4-like"/>
</dbReference>
<protein>
    <submittedName>
        <fullName evidence="2">Uncharacterized protein</fullName>
    </submittedName>
</protein>
<evidence type="ECO:0000313" key="2">
    <source>
        <dbReference type="EMBL" id="PIC50064.1"/>
    </source>
</evidence>
<comment type="caution">
    <text evidence="2">The sequence shown here is derived from an EMBL/GenBank/DDBJ whole genome shotgun (WGS) entry which is preliminary data.</text>
</comment>
<reference evidence="3" key="1">
    <citation type="submission" date="2017-10" db="EMBL/GenBank/DDBJ databases">
        <title>Rapid genome shrinkage in a self-fertile nematode reveals novel sperm competition proteins.</title>
        <authorList>
            <person name="Yin D."/>
            <person name="Schwarz E.M."/>
            <person name="Thomas C.G."/>
            <person name="Felde R.L."/>
            <person name="Korf I.F."/>
            <person name="Cutter A.D."/>
            <person name="Schartner C.M."/>
            <person name="Ralston E.J."/>
            <person name="Meyer B.J."/>
            <person name="Haag E.S."/>
        </authorList>
    </citation>
    <scope>NUCLEOTIDE SEQUENCE [LARGE SCALE GENOMIC DNA]</scope>
    <source>
        <strain evidence="3">JU1422</strain>
    </source>
</reference>
<keyword evidence="3" id="KW-1185">Reference proteome</keyword>
<dbReference type="PANTHER" id="PTHR45738:SF5">
    <property type="entry name" value="POLYPHOSPHOINOSITIDE PHOSPHATASE"/>
    <property type="match status" value="1"/>
</dbReference>
<organism evidence="2 3">
    <name type="scientific">Caenorhabditis nigoni</name>
    <dbReference type="NCBI Taxonomy" id="1611254"/>
    <lineage>
        <taxon>Eukaryota</taxon>
        <taxon>Metazoa</taxon>
        <taxon>Ecdysozoa</taxon>
        <taxon>Nematoda</taxon>
        <taxon>Chromadorea</taxon>
        <taxon>Rhabditida</taxon>
        <taxon>Rhabditina</taxon>
        <taxon>Rhabditomorpha</taxon>
        <taxon>Rhabditoidea</taxon>
        <taxon>Rhabditidae</taxon>
        <taxon>Peloderinae</taxon>
        <taxon>Caenorhabditis</taxon>
    </lineage>
</organism>
<dbReference type="GO" id="GO:0043813">
    <property type="term" value="F:phosphatidylinositol-3,5-bisphosphate 5-phosphatase activity"/>
    <property type="evidence" value="ECO:0007669"/>
    <property type="project" value="InterPro"/>
</dbReference>
<dbReference type="AlphaFoldDB" id="A0A2G5VE69"/>
<dbReference type="PANTHER" id="PTHR45738">
    <property type="entry name" value="POLYPHOSPHOINOSITIDE PHOSPHATASE"/>
    <property type="match status" value="1"/>
</dbReference>
<keyword evidence="1" id="KW-0378">Hydrolase</keyword>
<sequence length="70" mass="7966">MPCRLRKITVYETKSRFYIIGCDSTGSRYNVLKIDRVDPKALITGEPEYDYTREEILELLSTISDGSSGT</sequence>
<gene>
    <name evidence="2" type="primary">Cni-C34B7.2</name>
    <name evidence="2" type="synonym">Cnig_chr_I.g1117</name>
    <name evidence="2" type="ORF">B9Z55_001117</name>
</gene>
<dbReference type="GO" id="GO:0046856">
    <property type="term" value="P:phosphatidylinositol dephosphorylation"/>
    <property type="evidence" value="ECO:0007669"/>
    <property type="project" value="InterPro"/>
</dbReference>
<evidence type="ECO:0000256" key="1">
    <source>
        <dbReference type="ARBA" id="ARBA00022801"/>
    </source>
</evidence>